<gene>
    <name evidence="7" type="ORF">OVN521_LOCUS29081</name>
</gene>
<proteinExistence type="inferred from homology"/>
<reference evidence="7" key="1">
    <citation type="submission" date="2021-02" db="EMBL/GenBank/DDBJ databases">
        <authorList>
            <person name="Nowell W R."/>
        </authorList>
    </citation>
    <scope>NUCLEOTIDE SEQUENCE</scope>
</reference>
<dbReference type="GO" id="GO:0016787">
    <property type="term" value="F:hydrolase activity"/>
    <property type="evidence" value="ECO:0007669"/>
    <property type="project" value="UniProtKB-KW"/>
</dbReference>
<evidence type="ECO:0000256" key="2">
    <source>
        <dbReference type="ARBA" id="ARBA00022741"/>
    </source>
</evidence>
<dbReference type="InterPro" id="IPR027417">
    <property type="entry name" value="P-loop_NTPase"/>
</dbReference>
<keyword evidence="2" id="KW-0547">Nucleotide-binding</keyword>
<dbReference type="PANTHER" id="PTHR18934">
    <property type="entry name" value="ATP-DEPENDENT RNA HELICASE"/>
    <property type="match status" value="1"/>
</dbReference>
<dbReference type="AlphaFoldDB" id="A0A820ET83"/>
<comment type="similarity">
    <text evidence="1">Belongs to the DEAD box helicase family. DEAH subfamily.</text>
</comment>
<dbReference type="GO" id="GO:0005524">
    <property type="term" value="F:ATP binding"/>
    <property type="evidence" value="ECO:0007669"/>
    <property type="project" value="UniProtKB-KW"/>
</dbReference>
<keyword evidence="5" id="KW-0067">ATP-binding</keyword>
<sequence length="226" mass="25658">MDSRHVVLIYYRYESGYTKRGTIGCTQSRRVAAMSVTKRVSDEMGCKIGDGVAYAIRFEIYRIETTIIEYMTNGILLREVLTDPDLDHDSAIIIDEAHEYCVSMLSVSPVFFRRKGEEEESDAKREKFQVAESDHLIFLHGSMRKVREVRQQSKGIMDSLKLDVESCAARLKGTGECVSLRTGMPCHLHPTSALFDCGLTPDYIAYHELIMTTKEYMQCVTCVDGQ</sequence>
<accession>A0A820ET83</accession>
<evidence type="ECO:0000256" key="3">
    <source>
        <dbReference type="ARBA" id="ARBA00022801"/>
    </source>
</evidence>
<evidence type="ECO:0000256" key="1">
    <source>
        <dbReference type="ARBA" id="ARBA00008792"/>
    </source>
</evidence>
<keyword evidence="3" id="KW-0378">Hydrolase</keyword>
<evidence type="ECO:0000259" key="6">
    <source>
        <dbReference type="Pfam" id="PF07717"/>
    </source>
</evidence>
<dbReference type="InterPro" id="IPR002464">
    <property type="entry name" value="DNA/RNA_helicase_DEAH_CS"/>
</dbReference>
<dbReference type="PROSITE" id="PS00690">
    <property type="entry name" value="DEAH_ATP_HELICASE"/>
    <property type="match status" value="1"/>
</dbReference>
<dbReference type="PANTHER" id="PTHR18934:SF99">
    <property type="entry name" value="ATP-DEPENDENT RNA HELICASE DHX37-RELATED"/>
    <property type="match status" value="1"/>
</dbReference>
<dbReference type="SUPFAM" id="SSF52540">
    <property type="entry name" value="P-loop containing nucleoside triphosphate hydrolases"/>
    <property type="match status" value="1"/>
</dbReference>
<organism evidence="7 8">
    <name type="scientific">Rotaria magnacalcarata</name>
    <dbReference type="NCBI Taxonomy" id="392030"/>
    <lineage>
        <taxon>Eukaryota</taxon>
        <taxon>Metazoa</taxon>
        <taxon>Spiralia</taxon>
        <taxon>Gnathifera</taxon>
        <taxon>Rotifera</taxon>
        <taxon>Eurotatoria</taxon>
        <taxon>Bdelloidea</taxon>
        <taxon>Philodinida</taxon>
        <taxon>Philodinidae</taxon>
        <taxon>Rotaria</taxon>
    </lineage>
</organism>
<dbReference type="Proteomes" id="UP000663866">
    <property type="component" value="Unassembled WGS sequence"/>
</dbReference>
<evidence type="ECO:0000256" key="4">
    <source>
        <dbReference type="ARBA" id="ARBA00022806"/>
    </source>
</evidence>
<keyword evidence="4" id="KW-0347">Helicase</keyword>
<comment type="caution">
    <text evidence="7">The sequence shown here is derived from an EMBL/GenBank/DDBJ whole genome shotgun (WGS) entry which is preliminary data.</text>
</comment>
<evidence type="ECO:0000313" key="7">
    <source>
        <dbReference type="EMBL" id="CAF4252048.1"/>
    </source>
</evidence>
<keyword evidence="8" id="KW-1185">Reference proteome</keyword>
<dbReference type="GO" id="GO:0034458">
    <property type="term" value="F:3'-5' RNA helicase activity"/>
    <property type="evidence" value="ECO:0007669"/>
    <property type="project" value="TreeGrafter"/>
</dbReference>
<dbReference type="Gene3D" id="3.40.50.300">
    <property type="entry name" value="P-loop containing nucleotide triphosphate hydrolases"/>
    <property type="match status" value="1"/>
</dbReference>
<dbReference type="EMBL" id="CAJOBG010008789">
    <property type="protein sequence ID" value="CAF4252048.1"/>
    <property type="molecule type" value="Genomic_DNA"/>
</dbReference>
<evidence type="ECO:0000313" key="8">
    <source>
        <dbReference type="Proteomes" id="UP000663866"/>
    </source>
</evidence>
<dbReference type="GO" id="GO:0003723">
    <property type="term" value="F:RNA binding"/>
    <property type="evidence" value="ECO:0007669"/>
    <property type="project" value="TreeGrafter"/>
</dbReference>
<evidence type="ECO:0000256" key="5">
    <source>
        <dbReference type="ARBA" id="ARBA00022840"/>
    </source>
</evidence>
<protein>
    <recommendedName>
        <fullName evidence="6">DEAD-box helicase OB fold domain-containing protein</fullName>
    </recommendedName>
</protein>
<feature type="domain" description="DEAD-box helicase OB fold" evidence="6">
    <location>
        <begin position="177"/>
        <end position="224"/>
    </location>
</feature>
<dbReference type="Pfam" id="PF07717">
    <property type="entry name" value="OB_NTP_bind"/>
    <property type="match status" value="1"/>
</dbReference>
<name>A0A820ET83_9BILA</name>
<dbReference type="InterPro" id="IPR011709">
    <property type="entry name" value="DEAD-box_helicase_OB_fold"/>
</dbReference>